<evidence type="ECO:0000313" key="9">
    <source>
        <dbReference type="EMBL" id="CAF3734399.1"/>
    </source>
</evidence>
<evidence type="ECO:0000256" key="2">
    <source>
        <dbReference type="ARBA" id="ARBA00022729"/>
    </source>
</evidence>
<evidence type="ECO:0000313" key="10">
    <source>
        <dbReference type="Proteomes" id="UP000663865"/>
    </source>
</evidence>
<keyword evidence="4 6" id="KW-1015">Disulfide bond</keyword>
<keyword evidence="3" id="KW-0677">Repeat</keyword>
<feature type="disulfide bond" evidence="6">
    <location>
        <begin position="201"/>
        <end position="210"/>
    </location>
</feature>
<protein>
    <recommendedName>
        <fullName evidence="8">EGF-like domain-containing protein</fullName>
    </recommendedName>
</protein>
<organism evidence="9 10">
    <name type="scientific">Rotaria socialis</name>
    <dbReference type="NCBI Taxonomy" id="392032"/>
    <lineage>
        <taxon>Eukaryota</taxon>
        <taxon>Metazoa</taxon>
        <taxon>Spiralia</taxon>
        <taxon>Gnathifera</taxon>
        <taxon>Rotifera</taxon>
        <taxon>Eurotatoria</taxon>
        <taxon>Bdelloidea</taxon>
        <taxon>Philodinida</taxon>
        <taxon>Philodinidae</taxon>
        <taxon>Rotaria</taxon>
    </lineage>
</organism>
<dbReference type="InterPro" id="IPR000152">
    <property type="entry name" value="EGF-type_Asp/Asn_hydroxyl_site"/>
</dbReference>
<dbReference type="InterPro" id="IPR000742">
    <property type="entry name" value="EGF"/>
</dbReference>
<feature type="chain" id="PRO_5032422519" description="EGF-like domain-containing protein" evidence="7">
    <location>
        <begin position="23"/>
        <end position="264"/>
    </location>
</feature>
<evidence type="ECO:0000256" key="3">
    <source>
        <dbReference type="ARBA" id="ARBA00022737"/>
    </source>
</evidence>
<keyword evidence="5" id="KW-0325">Glycoprotein</keyword>
<dbReference type="EMBL" id="CAJNYV010005280">
    <property type="protein sequence ID" value="CAF3734399.1"/>
    <property type="molecule type" value="Genomic_DNA"/>
</dbReference>
<accession>A0A818X621</accession>
<name>A0A818X621_9BILA</name>
<dbReference type="PROSITE" id="PS01186">
    <property type="entry name" value="EGF_2"/>
    <property type="match status" value="1"/>
</dbReference>
<evidence type="ECO:0000256" key="7">
    <source>
        <dbReference type="SAM" id="SignalP"/>
    </source>
</evidence>
<feature type="disulfide bond" evidence="6">
    <location>
        <begin position="157"/>
        <end position="166"/>
    </location>
</feature>
<comment type="caution">
    <text evidence="9">The sequence shown here is derived from an EMBL/GenBank/DDBJ whole genome shotgun (WGS) entry which is preliminary data.</text>
</comment>
<evidence type="ECO:0000256" key="5">
    <source>
        <dbReference type="ARBA" id="ARBA00023180"/>
    </source>
</evidence>
<reference evidence="9" key="1">
    <citation type="submission" date="2021-02" db="EMBL/GenBank/DDBJ databases">
        <authorList>
            <person name="Nowell W R."/>
        </authorList>
    </citation>
    <scope>NUCLEOTIDE SEQUENCE</scope>
</reference>
<feature type="signal peptide" evidence="7">
    <location>
        <begin position="1"/>
        <end position="22"/>
    </location>
</feature>
<feature type="disulfide bond" evidence="6">
    <location>
        <begin position="180"/>
        <end position="190"/>
    </location>
</feature>
<comment type="caution">
    <text evidence="6">Lacks conserved residue(s) required for the propagation of feature annotation.</text>
</comment>
<dbReference type="PROSITE" id="PS00022">
    <property type="entry name" value="EGF_1"/>
    <property type="match status" value="3"/>
</dbReference>
<sequence length="264" mass="30230">MSLHTVFMLTFILHILIVQSIASRLSSDYRYESGDDEEYGLVKRIFFRKPTPAPAERTSSIIGNIIRPSSTPSSNEKPVIETETATYAPSYSTSDPCDLNPCEHEGRCIRKGQMAYECKCVGPWRGMYCGISDACYRAPCQNEGKCFNVHDDYWCKCSSDYYGSDCQHKSASSSSSENQCQPNICHTGRCVSLETKYYCDCPKDRYGDHCEKQIFKRAISKFQLYESLLNQLKRNMRKKSMRHAHQYGKDDDVAIYDVKNGIYF</sequence>
<dbReference type="SMART" id="SM00181">
    <property type="entry name" value="EGF"/>
    <property type="match status" value="3"/>
</dbReference>
<feature type="disulfide bond" evidence="6">
    <location>
        <begin position="120"/>
        <end position="129"/>
    </location>
</feature>
<dbReference type="SUPFAM" id="SSF57196">
    <property type="entry name" value="EGF/Laminin"/>
    <property type="match status" value="3"/>
</dbReference>
<keyword evidence="1 6" id="KW-0245">EGF-like domain</keyword>
<dbReference type="PANTHER" id="PTHR12916:SF4">
    <property type="entry name" value="UNINFLATABLE, ISOFORM C"/>
    <property type="match status" value="1"/>
</dbReference>
<dbReference type="PROSITE" id="PS50026">
    <property type="entry name" value="EGF_3"/>
    <property type="match status" value="3"/>
</dbReference>
<dbReference type="CDD" id="cd00054">
    <property type="entry name" value="EGF_CA"/>
    <property type="match status" value="1"/>
</dbReference>
<dbReference type="AlphaFoldDB" id="A0A818X621"/>
<feature type="domain" description="EGF-like" evidence="8">
    <location>
        <begin position="176"/>
        <end position="211"/>
    </location>
</feature>
<dbReference type="PROSITE" id="PS00010">
    <property type="entry name" value="ASX_HYDROXYL"/>
    <property type="match status" value="1"/>
</dbReference>
<feature type="domain" description="EGF-like" evidence="8">
    <location>
        <begin position="131"/>
        <end position="167"/>
    </location>
</feature>
<evidence type="ECO:0000256" key="1">
    <source>
        <dbReference type="ARBA" id="ARBA00022536"/>
    </source>
</evidence>
<dbReference type="Gene3D" id="2.10.25.10">
    <property type="entry name" value="Laminin"/>
    <property type="match status" value="3"/>
</dbReference>
<evidence type="ECO:0000256" key="6">
    <source>
        <dbReference type="PROSITE-ProRule" id="PRU00076"/>
    </source>
</evidence>
<dbReference type="SMART" id="SM00179">
    <property type="entry name" value="EGF_CA"/>
    <property type="match status" value="3"/>
</dbReference>
<dbReference type="Pfam" id="PF00008">
    <property type="entry name" value="EGF"/>
    <property type="match status" value="2"/>
</dbReference>
<keyword evidence="2 7" id="KW-0732">Signal</keyword>
<dbReference type="PANTHER" id="PTHR12916">
    <property type="entry name" value="CYTOCHROME C OXIDASE POLYPEPTIDE VIC-2"/>
    <property type="match status" value="1"/>
</dbReference>
<dbReference type="FunFam" id="2.10.25.10:FF:000255">
    <property type="entry name" value="Sushi, nidogen and EGF-like domains 1"/>
    <property type="match status" value="1"/>
</dbReference>
<proteinExistence type="predicted"/>
<evidence type="ECO:0000256" key="4">
    <source>
        <dbReference type="ARBA" id="ARBA00023157"/>
    </source>
</evidence>
<dbReference type="GO" id="GO:0005509">
    <property type="term" value="F:calcium ion binding"/>
    <property type="evidence" value="ECO:0007669"/>
    <property type="project" value="InterPro"/>
</dbReference>
<gene>
    <name evidence="9" type="ORF">KIK155_LOCUS28761</name>
</gene>
<dbReference type="InterPro" id="IPR001881">
    <property type="entry name" value="EGF-like_Ca-bd_dom"/>
</dbReference>
<evidence type="ECO:0000259" key="8">
    <source>
        <dbReference type="PROSITE" id="PS50026"/>
    </source>
</evidence>
<dbReference type="Proteomes" id="UP000663865">
    <property type="component" value="Unassembled WGS sequence"/>
</dbReference>
<feature type="domain" description="EGF-like" evidence="8">
    <location>
        <begin position="93"/>
        <end position="130"/>
    </location>
</feature>